<keyword evidence="4 7" id="KW-0812">Transmembrane</keyword>
<dbReference type="InterPro" id="IPR023997">
    <property type="entry name" value="TonB-dep_OMP_SusC/RagA_CS"/>
</dbReference>
<dbReference type="Pfam" id="PF13715">
    <property type="entry name" value="CarbopepD_reg_2"/>
    <property type="match status" value="1"/>
</dbReference>
<dbReference type="NCBIfam" id="TIGR04056">
    <property type="entry name" value="OMP_RagA_SusC"/>
    <property type="match status" value="1"/>
</dbReference>
<keyword evidence="2 7" id="KW-0813">Transport</keyword>
<feature type="domain" description="TonB-dependent receptor plug" evidence="8">
    <location>
        <begin position="122"/>
        <end position="251"/>
    </location>
</feature>
<dbReference type="InterPro" id="IPR023996">
    <property type="entry name" value="TonB-dep_OMP_SusC/RagA"/>
</dbReference>
<dbReference type="EMBL" id="JBBVGT010000003">
    <property type="protein sequence ID" value="MFB5946833.1"/>
    <property type="molecule type" value="Genomic_DNA"/>
</dbReference>
<dbReference type="Proteomes" id="UP001580928">
    <property type="component" value="Unassembled WGS sequence"/>
</dbReference>
<keyword evidence="3 7" id="KW-1134">Transmembrane beta strand</keyword>
<dbReference type="Pfam" id="PF07715">
    <property type="entry name" value="Plug"/>
    <property type="match status" value="1"/>
</dbReference>
<name>A0ABV5CGY5_9SPHI</name>
<dbReference type="InterPro" id="IPR037066">
    <property type="entry name" value="Plug_dom_sf"/>
</dbReference>
<accession>A0ABV5CGY5</accession>
<proteinExistence type="inferred from homology"/>
<evidence type="ECO:0000256" key="2">
    <source>
        <dbReference type="ARBA" id="ARBA00022448"/>
    </source>
</evidence>
<dbReference type="InterPro" id="IPR039426">
    <property type="entry name" value="TonB-dep_rcpt-like"/>
</dbReference>
<organism evidence="9 10">
    <name type="scientific">Albibacterium profundi</name>
    <dbReference type="NCBI Taxonomy" id="3134906"/>
    <lineage>
        <taxon>Bacteria</taxon>
        <taxon>Pseudomonadati</taxon>
        <taxon>Bacteroidota</taxon>
        <taxon>Sphingobacteriia</taxon>
        <taxon>Sphingobacteriales</taxon>
        <taxon>Sphingobacteriaceae</taxon>
        <taxon>Albibacterium</taxon>
    </lineage>
</organism>
<reference evidence="9 10" key="1">
    <citation type="submission" date="2024-04" db="EMBL/GenBank/DDBJ databases">
        <title>Albibacterium profundi sp. nov., isolated from sediment of the Challenger Deep of Mariana Trench.</title>
        <authorList>
            <person name="Wang Y."/>
        </authorList>
    </citation>
    <scope>NUCLEOTIDE SEQUENCE [LARGE SCALE GENOMIC DNA]</scope>
    <source>
        <strain evidence="9 10">RHL897</strain>
    </source>
</reference>
<comment type="similarity">
    <text evidence="7">Belongs to the TonB-dependent receptor family.</text>
</comment>
<dbReference type="SUPFAM" id="SSF49464">
    <property type="entry name" value="Carboxypeptidase regulatory domain-like"/>
    <property type="match status" value="1"/>
</dbReference>
<evidence type="ECO:0000313" key="9">
    <source>
        <dbReference type="EMBL" id="MFB5946833.1"/>
    </source>
</evidence>
<evidence type="ECO:0000256" key="4">
    <source>
        <dbReference type="ARBA" id="ARBA00022692"/>
    </source>
</evidence>
<evidence type="ECO:0000256" key="5">
    <source>
        <dbReference type="ARBA" id="ARBA00023136"/>
    </source>
</evidence>
<gene>
    <name evidence="9" type="ORF">WKR92_13445</name>
</gene>
<keyword evidence="5 7" id="KW-0472">Membrane</keyword>
<dbReference type="NCBIfam" id="TIGR04057">
    <property type="entry name" value="SusC_RagA_signa"/>
    <property type="match status" value="1"/>
</dbReference>
<dbReference type="InterPro" id="IPR036942">
    <property type="entry name" value="Beta-barrel_TonB_sf"/>
</dbReference>
<evidence type="ECO:0000256" key="7">
    <source>
        <dbReference type="PROSITE-ProRule" id="PRU01360"/>
    </source>
</evidence>
<dbReference type="Gene3D" id="2.170.130.10">
    <property type="entry name" value="TonB-dependent receptor, plug domain"/>
    <property type="match status" value="1"/>
</dbReference>
<dbReference type="RefSeq" id="WP_375558362.1">
    <property type="nucleotide sequence ID" value="NZ_JBBVGT010000003.1"/>
</dbReference>
<comment type="caution">
    <text evidence="9">The sequence shown here is derived from an EMBL/GenBank/DDBJ whole genome shotgun (WGS) entry which is preliminary data.</text>
</comment>
<comment type="subcellular location">
    <subcellularLocation>
        <location evidence="1 7">Cell outer membrane</location>
        <topology evidence="1 7">Multi-pass membrane protein</topology>
    </subcellularLocation>
</comment>
<evidence type="ECO:0000256" key="1">
    <source>
        <dbReference type="ARBA" id="ARBA00004571"/>
    </source>
</evidence>
<evidence type="ECO:0000256" key="3">
    <source>
        <dbReference type="ARBA" id="ARBA00022452"/>
    </source>
</evidence>
<keyword evidence="10" id="KW-1185">Reference proteome</keyword>
<dbReference type="InterPro" id="IPR008969">
    <property type="entry name" value="CarboxyPept-like_regulatory"/>
</dbReference>
<evidence type="ECO:0000313" key="10">
    <source>
        <dbReference type="Proteomes" id="UP001580928"/>
    </source>
</evidence>
<dbReference type="SUPFAM" id="SSF56935">
    <property type="entry name" value="Porins"/>
    <property type="match status" value="1"/>
</dbReference>
<keyword evidence="6 7" id="KW-0998">Cell outer membrane</keyword>
<dbReference type="Gene3D" id="2.40.170.20">
    <property type="entry name" value="TonB-dependent receptor, beta-barrel domain"/>
    <property type="match status" value="1"/>
</dbReference>
<sequence>MRRYIYIMLLAGLGFLTKDLQAQNRVVVKGIVTDQSNLAMPGVTVFSGTPLTGVASTNTRGEFSVNVPSGATLVFKFIGYLDETVKLNPGQTSISVRMKEDVSEMEAVVIRGYVKRSKELSTGSSFGISGDDLPEVPTANIESMLQGMVPGMNVQVNTGAPGFRGSNQIRGLSTLSVTGSGNSSFLQPTSPLYVIDGVPMDADRATEFGFQQQGPGVSPLSMIPQEDIESIEILKDAQATSLYGSLAAYGVIIITTKRGNSPIPRVRYTHNTFMKTPPALRATLGGNLERQLKIEQILGNALDEADVRRISSTWFLSDSLNPYWNNSTNWQDLFYRTTYNQSHNLAIDGGNPSFNYKANLGYFSEKGIIRNTGFDRYTANMRMEYKPNDKFNFIGQLTGNVGKQNKGDGVGLLQTGVANNGLASTLLPGPSFFQASGDYVSALQTVNDNSSRLLRSYVEAGYNFIPGLRASTSLSYEFVSKIEDTFTPAAANNQFASVYAFNGRETQLYNRNIINYSKTFNEDHNIFINAFNEFRIVGRQNAISLQQRTPNDQFQGPFGFDAYFSRGGGVLTNFQDARAASFALAASYDYKKKYVLDLSYRLDGSSGNGFDNLYSKNPAIGFRWNFDKELFLQSLDWLDYGAVRMSWGTNIVPNGTLERIYGRYNITGNYNSMQGIGLDFGQIPNPTLKPTTTSQYNLGFDVGLFNGKFELIYDTYYKKVDNILFDQFLSNTVGFGKLVSNDAGIANYGHELSITLRPLDPSRAVGLTVTANAAYNQDILLKLPAHYGGQFIRFEGSNDHLQHNVYRVGTATMSNYLRLNEGVYTDDAAVPVDPVTGLRYRTNNEEFLGGDPIFTDLNGDYVLDINDYARTGNTQPLFTGGLSTNITYKNFGLNIFASFTAKRTILNNAMAQRLDLMRDPFGDRVVVPLDDVDMWRQPGDIARYPYAYDYTRYGSILPFRFDQTLWAEDGSYLKINSVSLSYMFDKRLMRSIGLENLRVYISADNLKTFSGYSGPNPENVTSMGRDISEGYPVPRTYNVGFNIEF</sequence>
<dbReference type="PROSITE" id="PS52016">
    <property type="entry name" value="TONB_DEPENDENT_REC_3"/>
    <property type="match status" value="1"/>
</dbReference>
<evidence type="ECO:0000256" key="6">
    <source>
        <dbReference type="ARBA" id="ARBA00023237"/>
    </source>
</evidence>
<dbReference type="InterPro" id="IPR012910">
    <property type="entry name" value="Plug_dom"/>
</dbReference>
<evidence type="ECO:0000259" key="8">
    <source>
        <dbReference type="Pfam" id="PF07715"/>
    </source>
</evidence>
<protein>
    <submittedName>
        <fullName evidence="9">SusC/RagA family TonB-linked outer membrane protein</fullName>
    </submittedName>
</protein>